<dbReference type="Proteomes" id="UP000621859">
    <property type="component" value="Unassembled WGS sequence"/>
</dbReference>
<dbReference type="InterPro" id="IPR021333">
    <property type="entry name" value="DUF2946"/>
</dbReference>
<dbReference type="EMBL" id="BMLY01000008">
    <property type="protein sequence ID" value="GGP27952.1"/>
    <property type="molecule type" value="Genomic_DNA"/>
</dbReference>
<dbReference type="Pfam" id="PF11162">
    <property type="entry name" value="DUF2946"/>
    <property type="match status" value="1"/>
</dbReference>
<organism evidence="1 2">
    <name type="scientific">Silvimonas amylolytica</name>
    <dbReference type="NCBI Taxonomy" id="449663"/>
    <lineage>
        <taxon>Bacteria</taxon>
        <taxon>Pseudomonadati</taxon>
        <taxon>Pseudomonadota</taxon>
        <taxon>Betaproteobacteria</taxon>
        <taxon>Neisseriales</taxon>
        <taxon>Chitinibacteraceae</taxon>
        <taxon>Silvimonas</taxon>
    </lineage>
</organism>
<sequence>MNLRTRKLLAVWLGLIAMSLFVLAPVVSQLLMAGRSTPMAVAMCSVVSPHSEQLLDHGTSPDAMAACDYCTLQATHLLLPTLPHVAPSAVPLVAVLQLPHLRVRAIEPAVFPLARTRAPPHASALI</sequence>
<name>A0ABQ2PSJ6_9NEIS</name>
<gene>
    <name evidence="1" type="ORF">GCM10010971_37710</name>
</gene>
<evidence type="ECO:0000313" key="1">
    <source>
        <dbReference type="EMBL" id="GGP27952.1"/>
    </source>
</evidence>
<accession>A0ABQ2PSJ6</accession>
<comment type="caution">
    <text evidence="1">The sequence shown here is derived from an EMBL/GenBank/DDBJ whole genome shotgun (WGS) entry which is preliminary data.</text>
</comment>
<evidence type="ECO:0008006" key="3">
    <source>
        <dbReference type="Google" id="ProtNLM"/>
    </source>
</evidence>
<dbReference type="RefSeq" id="WP_188697799.1">
    <property type="nucleotide sequence ID" value="NZ_BMLY01000008.1"/>
</dbReference>
<evidence type="ECO:0000313" key="2">
    <source>
        <dbReference type="Proteomes" id="UP000621859"/>
    </source>
</evidence>
<protein>
    <recommendedName>
        <fullName evidence="3">DUF2946 domain-containing protein</fullName>
    </recommendedName>
</protein>
<reference evidence="2" key="1">
    <citation type="journal article" date="2019" name="Int. J. Syst. Evol. Microbiol.">
        <title>The Global Catalogue of Microorganisms (GCM) 10K type strain sequencing project: providing services to taxonomists for standard genome sequencing and annotation.</title>
        <authorList>
            <consortium name="The Broad Institute Genomics Platform"/>
            <consortium name="The Broad Institute Genome Sequencing Center for Infectious Disease"/>
            <person name="Wu L."/>
            <person name="Ma J."/>
        </authorList>
    </citation>
    <scope>NUCLEOTIDE SEQUENCE [LARGE SCALE GENOMIC DNA]</scope>
    <source>
        <strain evidence="2">CGMCC 1.8860</strain>
    </source>
</reference>
<keyword evidence="2" id="KW-1185">Reference proteome</keyword>
<proteinExistence type="predicted"/>